<feature type="transmembrane region" description="Helical" evidence="5">
    <location>
        <begin position="132"/>
        <end position="151"/>
    </location>
</feature>
<name>A0AA86T9B1_9BACT</name>
<organism evidence="7 8">
    <name type="scientific">Nitrospira tepida</name>
    <dbReference type="NCBI Taxonomy" id="2973512"/>
    <lineage>
        <taxon>Bacteria</taxon>
        <taxon>Pseudomonadati</taxon>
        <taxon>Nitrospirota</taxon>
        <taxon>Nitrospiria</taxon>
        <taxon>Nitrospirales</taxon>
        <taxon>Nitrospiraceae</taxon>
        <taxon>Nitrospira</taxon>
    </lineage>
</organism>
<keyword evidence="4 5" id="KW-0472">Membrane</keyword>
<feature type="domain" description="O-antigen ligase-related" evidence="6">
    <location>
        <begin position="203"/>
        <end position="337"/>
    </location>
</feature>
<evidence type="ECO:0000256" key="5">
    <source>
        <dbReference type="SAM" id="Phobius"/>
    </source>
</evidence>
<evidence type="ECO:0000256" key="3">
    <source>
        <dbReference type="ARBA" id="ARBA00022989"/>
    </source>
</evidence>
<gene>
    <name evidence="7" type="ORF">DNFV4_03103</name>
</gene>
<keyword evidence="8" id="KW-1185">Reference proteome</keyword>
<evidence type="ECO:0000256" key="4">
    <source>
        <dbReference type="ARBA" id="ARBA00023136"/>
    </source>
</evidence>
<reference evidence="7" key="1">
    <citation type="submission" date="2022-10" db="EMBL/GenBank/DDBJ databases">
        <authorList>
            <person name="Koch H."/>
        </authorList>
    </citation>
    <scope>NUCLEOTIDE SEQUENCE</scope>
    <source>
        <strain evidence="7">DNF</strain>
    </source>
</reference>
<accession>A0AA86T9B1</accession>
<keyword evidence="2 5" id="KW-0812">Transmembrane</keyword>
<protein>
    <recommendedName>
        <fullName evidence="6">O-antigen ligase-related domain-containing protein</fullName>
    </recommendedName>
</protein>
<evidence type="ECO:0000259" key="6">
    <source>
        <dbReference type="Pfam" id="PF04932"/>
    </source>
</evidence>
<dbReference type="KEGG" id="nti:DNFV4_03103"/>
<sequence length="424" mass="46325">MWVKMAAPVLTHAELLWRHRVWTAQGIGLAVLTFLNFIPPAHGPARYLFFSLLLIAAAARWKEGASLWIRTPLDLPLLLFLGWILLSIPFSIDPAYSFREWRKLAGQALVFYWAVAVFRAQPDHRLVRHVMIAVLLGTVTSAGYAIVEFILQGGTWRDRHVRAGAPGSDYNWLSTYMVMAIPMVLAAAVVVRTRWMKGLSLVVAVVALAAEVVAYTRAGWAGLAAEGLAGGWLSGRRWLLAGVILALTAIGFGFVLASDRGFQRSTADPWTLEARVAVWKLAAEDLVHHPLVGIGYGNSNFVKRYAGRPELEKAYGPHSTFVVVGLGSGVPALAFFAWLLIRIFLILTRAVGALSDGASRAIPFGAALMVVGFAVRNVFDYMFIGSLANLFWILVATGLFCVSDQDRAERLASIPQDSPATVRA</sequence>
<dbReference type="InterPro" id="IPR007016">
    <property type="entry name" value="O-antigen_ligase-rel_domated"/>
</dbReference>
<dbReference type="Proteomes" id="UP001179121">
    <property type="component" value="Chromosome"/>
</dbReference>
<feature type="transmembrane region" description="Helical" evidence="5">
    <location>
        <begin position="171"/>
        <end position="191"/>
    </location>
</feature>
<evidence type="ECO:0000256" key="2">
    <source>
        <dbReference type="ARBA" id="ARBA00022692"/>
    </source>
</evidence>
<proteinExistence type="predicted"/>
<dbReference type="EMBL" id="OX365700">
    <property type="protein sequence ID" value="CAI4032673.1"/>
    <property type="molecule type" value="Genomic_DNA"/>
</dbReference>
<feature type="transmembrane region" description="Helical" evidence="5">
    <location>
        <begin position="21"/>
        <end position="38"/>
    </location>
</feature>
<keyword evidence="3 5" id="KW-1133">Transmembrane helix</keyword>
<dbReference type="GO" id="GO:0016020">
    <property type="term" value="C:membrane"/>
    <property type="evidence" value="ECO:0007669"/>
    <property type="project" value="UniProtKB-SubCell"/>
</dbReference>
<comment type="subcellular location">
    <subcellularLocation>
        <location evidence="1">Membrane</location>
        <topology evidence="1">Multi-pass membrane protein</topology>
    </subcellularLocation>
</comment>
<feature type="transmembrane region" description="Helical" evidence="5">
    <location>
        <begin position="238"/>
        <end position="257"/>
    </location>
</feature>
<dbReference type="AlphaFoldDB" id="A0AA86T9B1"/>
<evidence type="ECO:0000313" key="8">
    <source>
        <dbReference type="Proteomes" id="UP001179121"/>
    </source>
</evidence>
<evidence type="ECO:0000256" key="1">
    <source>
        <dbReference type="ARBA" id="ARBA00004141"/>
    </source>
</evidence>
<dbReference type="InterPro" id="IPR051533">
    <property type="entry name" value="WaaL-like"/>
</dbReference>
<feature type="transmembrane region" description="Helical" evidence="5">
    <location>
        <begin position="381"/>
        <end position="402"/>
    </location>
</feature>
<dbReference type="Pfam" id="PF04932">
    <property type="entry name" value="Wzy_C"/>
    <property type="match status" value="1"/>
</dbReference>
<feature type="transmembrane region" description="Helical" evidence="5">
    <location>
        <begin position="73"/>
        <end position="92"/>
    </location>
</feature>
<evidence type="ECO:0000313" key="7">
    <source>
        <dbReference type="EMBL" id="CAI4032673.1"/>
    </source>
</evidence>
<dbReference type="PANTHER" id="PTHR37422">
    <property type="entry name" value="TEICHURONIC ACID BIOSYNTHESIS PROTEIN TUAE"/>
    <property type="match status" value="1"/>
</dbReference>
<feature type="transmembrane region" description="Helical" evidence="5">
    <location>
        <begin position="198"/>
        <end position="218"/>
    </location>
</feature>
<feature type="transmembrane region" description="Helical" evidence="5">
    <location>
        <begin position="319"/>
        <end position="345"/>
    </location>
</feature>
<dbReference type="PANTHER" id="PTHR37422:SF13">
    <property type="entry name" value="LIPOPOLYSACCHARIDE BIOSYNTHESIS PROTEIN PA4999-RELATED"/>
    <property type="match status" value="1"/>
</dbReference>